<proteinExistence type="predicted"/>
<keyword evidence="3" id="KW-1185">Reference proteome</keyword>
<feature type="non-terminal residue" evidence="2">
    <location>
        <position position="146"/>
    </location>
</feature>
<feature type="region of interest" description="Disordered" evidence="1">
    <location>
        <begin position="112"/>
        <end position="146"/>
    </location>
</feature>
<evidence type="ECO:0000256" key="1">
    <source>
        <dbReference type="SAM" id="MobiDB-lite"/>
    </source>
</evidence>
<dbReference type="EMBL" id="JAHUTI010063964">
    <property type="protein sequence ID" value="MED6253114.1"/>
    <property type="molecule type" value="Genomic_DNA"/>
</dbReference>
<comment type="caution">
    <text evidence="2">The sequence shown here is derived from an EMBL/GenBank/DDBJ whole genome shotgun (WGS) entry which is preliminary data.</text>
</comment>
<reference evidence="2 3" key="1">
    <citation type="submission" date="2021-07" db="EMBL/GenBank/DDBJ databases">
        <authorList>
            <person name="Palmer J.M."/>
        </authorList>
    </citation>
    <scope>NUCLEOTIDE SEQUENCE [LARGE SCALE GENOMIC DNA]</scope>
    <source>
        <strain evidence="2 3">AT_MEX2019</strain>
        <tissue evidence="2">Muscle</tissue>
    </source>
</reference>
<protein>
    <submittedName>
        <fullName evidence="2">Uncharacterized protein</fullName>
    </submittedName>
</protein>
<name>A0ABU7BRZ2_9TELE</name>
<evidence type="ECO:0000313" key="3">
    <source>
        <dbReference type="Proteomes" id="UP001345963"/>
    </source>
</evidence>
<organism evidence="2 3">
    <name type="scientific">Ataeniobius toweri</name>
    <dbReference type="NCBI Taxonomy" id="208326"/>
    <lineage>
        <taxon>Eukaryota</taxon>
        <taxon>Metazoa</taxon>
        <taxon>Chordata</taxon>
        <taxon>Craniata</taxon>
        <taxon>Vertebrata</taxon>
        <taxon>Euteleostomi</taxon>
        <taxon>Actinopterygii</taxon>
        <taxon>Neopterygii</taxon>
        <taxon>Teleostei</taxon>
        <taxon>Neoteleostei</taxon>
        <taxon>Acanthomorphata</taxon>
        <taxon>Ovalentaria</taxon>
        <taxon>Atherinomorphae</taxon>
        <taxon>Cyprinodontiformes</taxon>
        <taxon>Goodeidae</taxon>
        <taxon>Ataeniobius</taxon>
    </lineage>
</organism>
<evidence type="ECO:0000313" key="2">
    <source>
        <dbReference type="EMBL" id="MED6253114.1"/>
    </source>
</evidence>
<accession>A0ABU7BRZ2</accession>
<gene>
    <name evidence="2" type="ORF">ATANTOWER_022622</name>
</gene>
<dbReference type="Proteomes" id="UP001345963">
    <property type="component" value="Unassembled WGS sequence"/>
</dbReference>
<sequence length="146" mass="15955">MRTYNLKELITTDVKMPVVACRKLVPLELEGRGCDRCTASLHLLGTIRGQTASTSVPECFCLHGVTWITSRSHWRSSLSFHRIITWTRALPPAGSQPQAFSVPIRRHLSTLLRPTSPDRPSSSGPSQPCLPDSSASLPGGSRPLLV</sequence>